<accession>A0ACB6SHR0</accession>
<sequence>MDWQRAGDSVAALERLGKDDVAGIAQTVGTNSIPETHELLLLLNDAATKKGDVGLTLRDVPAAIEVGQECNEELDVIAEALAWCQEQWDVVEEQKRYSDYWLITPAIAEDIENGHRECYQWSI</sequence>
<dbReference type="Proteomes" id="UP000799754">
    <property type="component" value="Unassembled WGS sequence"/>
</dbReference>
<name>A0ACB6SHR0_9PLEO</name>
<comment type="caution">
    <text evidence="1">The sequence shown here is derived from an EMBL/GenBank/DDBJ whole genome shotgun (WGS) entry which is preliminary data.</text>
</comment>
<dbReference type="EMBL" id="MU006701">
    <property type="protein sequence ID" value="KAF2633497.1"/>
    <property type="molecule type" value="Genomic_DNA"/>
</dbReference>
<reference evidence="1" key="1">
    <citation type="journal article" date="2020" name="Stud. Mycol.">
        <title>101 Dothideomycetes genomes: a test case for predicting lifestyles and emergence of pathogens.</title>
        <authorList>
            <person name="Haridas S."/>
            <person name="Albert R."/>
            <person name="Binder M."/>
            <person name="Bloem J."/>
            <person name="Labutti K."/>
            <person name="Salamov A."/>
            <person name="Andreopoulos B."/>
            <person name="Baker S."/>
            <person name="Barry K."/>
            <person name="Bills G."/>
            <person name="Bluhm B."/>
            <person name="Cannon C."/>
            <person name="Castanera R."/>
            <person name="Culley D."/>
            <person name="Daum C."/>
            <person name="Ezra D."/>
            <person name="Gonzalez J."/>
            <person name="Henrissat B."/>
            <person name="Kuo A."/>
            <person name="Liang C."/>
            <person name="Lipzen A."/>
            <person name="Lutzoni F."/>
            <person name="Magnuson J."/>
            <person name="Mondo S."/>
            <person name="Nolan M."/>
            <person name="Ohm R."/>
            <person name="Pangilinan J."/>
            <person name="Park H.-J."/>
            <person name="Ramirez L."/>
            <person name="Alfaro M."/>
            <person name="Sun H."/>
            <person name="Tritt A."/>
            <person name="Yoshinaga Y."/>
            <person name="Zwiers L.-H."/>
            <person name="Turgeon B."/>
            <person name="Goodwin S."/>
            <person name="Spatafora J."/>
            <person name="Crous P."/>
            <person name="Grigoriev I."/>
        </authorList>
    </citation>
    <scope>NUCLEOTIDE SEQUENCE</scope>
    <source>
        <strain evidence="1">CBS 525.71</strain>
    </source>
</reference>
<evidence type="ECO:0000313" key="2">
    <source>
        <dbReference type="Proteomes" id="UP000799754"/>
    </source>
</evidence>
<organism evidence="1 2">
    <name type="scientific">Macroventuria anomochaeta</name>
    <dbReference type="NCBI Taxonomy" id="301207"/>
    <lineage>
        <taxon>Eukaryota</taxon>
        <taxon>Fungi</taxon>
        <taxon>Dikarya</taxon>
        <taxon>Ascomycota</taxon>
        <taxon>Pezizomycotina</taxon>
        <taxon>Dothideomycetes</taxon>
        <taxon>Pleosporomycetidae</taxon>
        <taxon>Pleosporales</taxon>
        <taxon>Pleosporineae</taxon>
        <taxon>Didymellaceae</taxon>
        <taxon>Macroventuria</taxon>
    </lineage>
</organism>
<keyword evidence="2" id="KW-1185">Reference proteome</keyword>
<evidence type="ECO:0000313" key="1">
    <source>
        <dbReference type="EMBL" id="KAF2633497.1"/>
    </source>
</evidence>
<gene>
    <name evidence="1" type="ORF">BU25DRAFT_405379</name>
</gene>
<proteinExistence type="predicted"/>
<protein>
    <submittedName>
        <fullName evidence="1">Uncharacterized protein</fullName>
    </submittedName>
</protein>